<sequence length="271" mass="30056">MPSTHTNRRSEDPPPPEPQARGDMDGFFSGGAHATIIGGTGGSGGASTLQGGTGGIGEGPQFHMSAVETSWNILVNGNASYHYNSLSDHDVRALMQRKATRNSIIRLLRLFSEYIRGDREKALFVSYCILSAVLFPGSLSVMNRLRLVPIIILPFLVVPRLLALCDTFILVDVMGQRRPVFLDVWENREVFVAKLQEFFGSNEVIMNIVQSQQYQIQDAEYCVHRPGSGLVAPGTTLFMAALFHRSQMTCPWCNIQVPISPGWNLQILFDW</sequence>
<proteinExistence type="predicted"/>
<keyword evidence="2" id="KW-0812">Transmembrane</keyword>
<comment type="caution">
    <text evidence="3">The sequence shown here is derived from an EMBL/GenBank/DDBJ whole genome shotgun (WGS) entry which is preliminary data.</text>
</comment>
<evidence type="ECO:0000256" key="2">
    <source>
        <dbReference type="SAM" id="Phobius"/>
    </source>
</evidence>
<evidence type="ECO:0000313" key="3">
    <source>
        <dbReference type="EMBL" id="KAK7056030.1"/>
    </source>
</evidence>
<evidence type="ECO:0000256" key="1">
    <source>
        <dbReference type="SAM" id="MobiDB-lite"/>
    </source>
</evidence>
<keyword evidence="2" id="KW-1133">Transmembrane helix</keyword>
<dbReference type="AlphaFoldDB" id="A0AAW0DWT9"/>
<dbReference type="Proteomes" id="UP001362999">
    <property type="component" value="Unassembled WGS sequence"/>
</dbReference>
<name>A0AAW0DWT9_9AGAR</name>
<gene>
    <name evidence="3" type="ORF">R3P38DRAFT_3170686</name>
</gene>
<accession>A0AAW0DWT9</accession>
<keyword evidence="4" id="KW-1185">Reference proteome</keyword>
<protein>
    <submittedName>
        <fullName evidence="3">Uncharacterized protein</fullName>
    </submittedName>
</protein>
<evidence type="ECO:0000313" key="4">
    <source>
        <dbReference type="Proteomes" id="UP001362999"/>
    </source>
</evidence>
<reference evidence="3 4" key="1">
    <citation type="journal article" date="2024" name="J Genomics">
        <title>Draft genome sequencing and assembly of Favolaschia claudopus CIRM-BRFM 2984 isolated from oak limbs.</title>
        <authorList>
            <person name="Navarro D."/>
            <person name="Drula E."/>
            <person name="Chaduli D."/>
            <person name="Cazenave R."/>
            <person name="Ahrendt S."/>
            <person name="Wang J."/>
            <person name="Lipzen A."/>
            <person name="Daum C."/>
            <person name="Barry K."/>
            <person name="Grigoriev I.V."/>
            <person name="Favel A."/>
            <person name="Rosso M.N."/>
            <person name="Martin F."/>
        </authorList>
    </citation>
    <scope>NUCLEOTIDE SEQUENCE [LARGE SCALE GENOMIC DNA]</scope>
    <source>
        <strain evidence="3 4">CIRM-BRFM 2984</strain>
    </source>
</reference>
<dbReference type="EMBL" id="JAWWNJ010000005">
    <property type="protein sequence ID" value="KAK7056030.1"/>
    <property type="molecule type" value="Genomic_DNA"/>
</dbReference>
<keyword evidence="2" id="KW-0472">Membrane</keyword>
<organism evidence="3 4">
    <name type="scientific">Favolaschia claudopus</name>
    <dbReference type="NCBI Taxonomy" id="2862362"/>
    <lineage>
        <taxon>Eukaryota</taxon>
        <taxon>Fungi</taxon>
        <taxon>Dikarya</taxon>
        <taxon>Basidiomycota</taxon>
        <taxon>Agaricomycotina</taxon>
        <taxon>Agaricomycetes</taxon>
        <taxon>Agaricomycetidae</taxon>
        <taxon>Agaricales</taxon>
        <taxon>Marasmiineae</taxon>
        <taxon>Mycenaceae</taxon>
        <taxon>Favolaschia</taxon>
    </lineage>
</organism>
<feature type="transmembrane region" description="Helical" evidence="2">
    <location>
        <begin position="122"/>
        <end position="141"/>
    </location>
</feature>
<feature type="transmembrane region" description="Helical" evidence="2">
    <location>
        <begin position="147"/>
        <end position="171"/>
    </location>
</feature>
<feature type="region of interest" description="Disordered" evidence="1">
    <location>
        <begin position="1"/>
        <end position="26"/>
    </location>
</feature>